<feature type="transmembrane region" description="Helical" evidence="1">
    <location>
        <begin position="6"/>
        <end position="22"/>
    </location>
</feature>
<keyword evidence="1" id="KW-1133">Transmembrane helix</keyword>
<proteinExistence type="predicted"/>
<evidence type="ECO:0008006" key="4">
    <source>
        <dbReference type="Google" id="ProtNLM"/>
    </source>
</evidence>
<evidence type="ECO:0000313" key="2">
    <source>
        <dbReference type="EMBL" id="MCC2255023.1"/>
    </source>
</evidence>
<dbReference type="Proteomes" id="UP001198151">
    <property type="component" value="Unassembled WGS sequence"/>
</dbReference>
<reference evidence="2 3" key="1">
    <citation type="submission" date="2021-10" db="EMBL/GenBank/DDBJ databases">
        <title>Anaerobic single-cell dispensing facilitates the cultivation of human gut bacteria.</title>
        <authorList>
            <person name="Afrizal A."/>
        </authorList>
    </citation>
    <scope>NUCLEOTIDE SEQUENCE [LARGE SCALE GENOMIC DNA]</scope>
    <source>
        <strain evidence="2 3">CLA-AA-H200</strain>
    </source>
</reference>
<feature type="transmembrane region" description="Helical" evidence="1">
    <location>
        <begin position="146"/>
        <end position="168"/>
    </location>
</feature>
<organism evidence="2 3">
    <name type="scientific">Ruminococcus turbiniformis</name>
    <dbReference type="NCBI Taxonomy" id="2881258"/>
    <lineage>
        <taxon>Bacteria</taxon>
        <taxon>Bacillati</taxon>
        <taxon>Bacillota</taxon>
        <taxon>Clostridia</taxon>
        <taxon>Eubacteriales</taxon>
        <taxon>Oscillospiraceae</taxon>
        <taxon>Ruminococcus</taxon>
    </lineage>
</organism>
<evidence type="ECO:0000256" key="1">
    <source>
        <dbReference type="SAM" id="Phobius"/>
    </source>
</evidence>
<evidence type="ECO:0000313" key="3">
    <source>
        <dbReference type="Proteomes" id="UP001198151"/>
    </source>
</evidence>
<feature type="transmembrane region" description="Helical" evidence="1">
    <location>
        <begin position="174"/>
        <end position="191"/>
    </location>
</feature>
<gene>
    <name evidence="2" type="ORF">LKD70_11420</name>
</gene>
<feature type="transmembrane region" description="Helical" evidence="1">
    <location>
        <begin position="61"/>
        <end position="79"/>
    </location>
</feature>
<accession>A0ABS8FYH0</accession>
<protein>
    <recommendedName>
        <fullName evidence="4">Bacterial Pleckstrin homology domain-containing protein</fullName>
    </recommendedName>
</protein>
<keyword evidence="1" id="KW-0472">Membrane</keyword>
<dbReference type="EMBL" id="JAJEQX010000020">
    <property type="protein sequence ID" value="MCC2255023.1"/>
    <property type="molecule type" value="Genomic_DNA"/>
</dbReference>
<feature type="transmembrane region" description="Helical" evidence="1">
    <location>
        <begin position="220"/>
        <end position="239"/>
    </location>
</feature>
<sequence length="468" mass="52936">MVMFLIFLFTDLFIAGIFYAVYGKKRTYTEGMLLGVHLPASAAESGEVVSFMERYHRKTKAFFLMNTLAGALICGICFWYFSVFMIVWCVWLAGFSVGMIALLFRNHRKLYDLKVERGWIGSEGSHIMAADVKVAAQSDRMGISPLWHLAAAFLILMPCVLPTVRYYLRVSDDGMILFGCSLAVTASFAILHKVILGMRNRVYSEDSDLNMKVNRMQKTVWSWALIGAGFCNAAAYLTAASSMDTDGRISTGVYIVYVVLESLPGAALICGFLYMRFKKEKMLAGNRHPLYIDDDVYWKNGWYSNPNDRRLIVQDWVCSWNYTTNMARPLGKFCLLLGVGVTAAVMIWGCREMWKMDFAPIRMEITGEGLEITSGAADYSIRYDEIESVRLLESLPEEDYAGYRLIKGSDSAGKLAGRFRGKETGACRLYIYKGYEPVLEIDTKEGPVYVNSRNEGEAEKWNEKLKKM</sequence>
<feature type="transmembrane region" description="Helical" evidence="1">
    <location>
        <begin position="85"/>
        <end position="104"/>
    </location>
</feature>
<name>A0ABS8FYH0_9FIRM</name>
<comment type="caution">
    <text evidence="2">The sequence shown here is derived from an EMBL/GenBank/DDBJ whole genome shotgun (WGS) entry which is preliminary data.</text>
</comment>
<keyword evidence="1" id="KW-0812">Transmembrane</keyword>
<dbReference type="RefSeq" id="WP_227708163.1">
    <property type="nucleotide sequence ID" value="NZ_JAJEQX010000020.1"/>
</dbReference>
<feature type="transmembrane region" description="Helical" evidence="1">
    <location>
        <begin position="251"/>
        <end position="274"/>
    </location>
</feature>
<keyword evidence="3" id="KW-1185">Reference proteome</keyword>
<feature type="transmembrane region" description="Helical" evidence="1">
    <location>
        <begin position="330"/>
        <end position="349"/>
    </location>
</feature>